<dbReference type="AlphaFoldDB" id="A0AAX2H9X8"/>
<evidence type="ECO:0000313" key="2">
    <source>
        <dbReference type="Proteomes" id="UP000219564"/>
    </source>
</evidence>
<dbReference type="EMBL" id="OBKZ01000020">
    <property type="protein sequence ID" value="SOB53044.1"/>
    <property type="molecule type" value="Genomic_DNA"/>
</dbReference>
<dbReference type="Pfam" id="PF05939">
    <property type="entry name" value="Phage_min_tail"/>
    <property type="match status" value="1"/>
</dbReference>
<dbReference type="InterPro" id="IPR010265">
    <property type="entry name" value="Phage_lambda_TipM"/>
</dbReference>
<accession>A0AAX2H9X8</accession>
<reference evidence="1 2" key="1">
    <citation type="submission" date="2017-08" db="EMBL/GenBank/DDBJ databases">
        <authorList>
            <person name="Chaillou S."/>
        </authorList>
    </citation>
    <scope>NUCLEOTIDE SEQUENCE [LARGE SCALE GENOMIC DNA]</scope>
    <source>
        <strain evidence="1 2">MFPA15A1205</strain>
    </source>
</reference>
<dbReference type="Proteomes" id="UP000219564">
    <property type="component" value="Unassembled WGS sequence"/>
</dbReference>
<evidence type="ECO:0008006" key="3">
    <source>
        <dbReference type="Google" id="ProtNLM"/>
    </source>
</evidence>
<gene>
    <name evidence="1" type="ORF">PLUA15_270026</name>
</gene>
<comment type="caution">
    <text evidence="1">The sequence shown here is derived from an EMBL/GenBank/DDBJ whole genome shotgun (WGS) entry which is preliminary data.</text>
</comment>
<evidence type="ECO:0000313" key="1">
    <source>
        <dbReference type="EMBL" id="SOB53044.1"/>
    </source>
</evidence>
<protein>
    <recommendedName>
        <fullName evidence="3">Phage tail protein</fullName>
    </recommendedName>
</protein>
<proteinExistence type="predicted"/>
<dbReference type="RefSeq" id="WP_097192124.1">
    <property type="nucleotide sequence ID" value="NZ_JAAQXX010000040.1"/>
</dbReference>
<sequence>MQTFIWPVRLGSSGQIEQRVKTNEFGDGYRQVIGVGLNNQAESWDVSATGYFGALPDITPIREFLDQHRGFKSFLWTPPAGKQARYRATSYRLLPHGKGIYTLSWTFEQVFYP</sequence>
<organism evidence="1 2">
    <name type="scientific">Pseudomonas lundensis</name>
    <dbReference type="NCBI Taxonomy" id="86185"/>
    <lineage>
        <taxon>Bacteria</taxon>
        <taxon>Pseudomonadati</taxon>
        <taxon>Pseudomonadota</taxon>
        <taxon>Gammaproteobacteria</taxon>
        <taxon>Pseudomonadales</taxon>
        <taxon>Pseudomonadaceae</taxon>
        <taxon>Pseudomonas</taxon>
    </lineage>
</organism>
<name>A0AAX2H9X8_9PSED</name>